<evidence type="ECO:0000256" key="6">
    <source>
        <dbReference type="ARBA" id="ARBA00023134"/>
    </source>
</evidence>
<evidence type="ECO:0000313" key="10">
    <source>
        <dbReference type="EMBL" id="MCP1673623.1"/>
    </source>
</evidence>
<feature type="binding site" evidence="8">
    <location>
        <position position="70"/>
    </location>
    <ligand>
        <name>GTP</name>
        <dbReference type="ChEBI" id="CHEBI:37565"/>
    </ligand>
</feature>
<keyword evidence="4 8" id="KW-0547">Nucleotide-binding</keyword>
<dbReference type="PANTHER" id="PTHR19136">
    <property type="entry name" value="MOLYBDENUM COFACTOR GUANYLYLTRANSFERASE"/>
    <property type="match status" value="1"/>
</dbReference>
<feature type="binding site" evidence="8">
    <location>
        <position position="100"/>
    </location>
    <ligand>
        <name>GTP</name>
        <dbReference type="ChEBI" id="CHEBI:37565"/>
    </ligand>
</feature>
<comment type="similarity">
    <text evidence="8">Belongs to the MobA family.</text>
</comment>
<dbReference type="AlphaFoldDB" id="A0AAE3KBI4"/>
<keyword evidence="3 8" id="KW-0479">Metal-binding</keyword>
<dbReference type="GO" id="GO:0005525">
    <property type="term" value="F:GTP binding"/>
    <property type="evidence" value="ECO:0007669"/>
    <property type="project" value="UniProtKB-UniRule"/>
</dbReference>
<dbReference type="Proteomes" id="UP001205843">
    <property type="component" value="Unassembled WGS sequence"/>
</dbReference>
<feature type="binding site" evidence="8">
    <location>
        <position position="100"/>
    </location>
    <ligand>
        <name>Mg(2+)</name>
        <dbReference type="ChEBI" id="CHEBI:18420"/>
    </ligand>
</feature>
<dbReference type="GO" id="GO:0046872">
    <property type="term" value="F:metal ion binding"/>
    <property type="evidence" value="ECO:0007669"/>
    <property type="project" value="UniProtKB-KW"/>
</dbReference>
<dbReference type="PANTHER" id="PTHR19136:SF81">
    <property type="entry name" value="MOLYBDENUM COFACTOR GUANYLYLTRANSFERASE"/>
    <property type="match status" value="1"/>
</dbReference>
<evidence type="ECO:0000256" key="8">
    <source>
        <dbReference type="HAMAP-Rule" id="MF_00316"/>
    </source>
</evidence>
<keyword evidence="11" id="KW-1185">Reference proteome</keyword>
<gene>
    <name evidence="8" type="primary">mobA</name>
    <name evidence="10" type="ORF">J2T57_000722</name>
</gene>
<evidence type="ECO:0000256" key="3">
    <source>
        <dbReference type="ARBA" id="ARBA00022723"/>
    </source>
</evidence>
<dbReference type="HAMAP" id="MF_00316">
    <property type="entry name" value="MobA"/>
    <property type="match status" value="1"/>
</dbReference>
<dbReference type="EMBL" id="JALJXV010000002">
    <property type="protein sequence ID" value="MCP1673623.1"/>
    <property type="molecule type" value="Genomic_DNA"/>
</dbReference>
<feature type="binding site" evidence="8">
    <location>
        <position position="24"/>
    </location>
    <ligand>
        <name>GTP</name>
        <dbReference type="ChEBI" id="CHEBI:37565"/>
    </ligand>
</feature>
<dbReference type="CDD" id="cd02503">
    <property type="entry name" value="MobA"/>
    <property type="match status" value="1"/>
</dbReference>
<evidence type="ECO:0000313" key="11">
    <source>
        <dbReference type="Proteomes" id="UP001205843"/>
    </source>
</evidence>
<dbReference type="InterPro" id="IPR029044">
    <property type="entry name" value="Nucleotide-diphossugar_trans"/>
</dbReference>
<keyword evidence="2 8" id="KW-0808">Transferase</keyword>
<dbReference type="EC" id="2.7.7.77" evidence="8"/>
<evidence type="ECO:0000259" key="9">
    <source>
        <dbReference type="Pfam" id="PF12804"/>
    </source>
</evidence>
<keyword evidence="5 8" id="KW-0460">Magnesium</keyword>
<comment type="catalytic activity">
    <reaction evidence="8">
        <text>Mo-molybdopterin + GTP + H(+) = Mo-molybdopterin guanine dinucleotide + diphosphate</text>
        <dbReference type="Rhea" id="RHEA:34243"/>
        <dbReference type="ChEBI" id="CHEBI:15378"/>
        <dbReference type="ChEBI" id="CHEBI:33019"/>
        <dbReference type="ChEBI" id="CHEBI:37565"/>
        <dbReference type="ChEBI" id="CHEBI:71302"/>
        <dbReference type="ChEBI" id="CHEBI:71310"/>
        <dbReference type="EC" id="2.7.7.77"/>
    </reaction>
</comment>
<dbReference type="GO" id="GO:0061603">
    <property type="term" value="F:molybdenum cofactor guanylyltransferase activity"/>
    <property type="evidence" value="ECO:0007669"/>
    <property type="project" value="UniProtKB-EC"/>
</dbReference>
<keyword evidence="1 8" id="KW-0963">Cytoplasm</keyword>
<keyword evidence="7 8" id="KW-0501">Molybdenum cofactor biosynthesis</keyword>
<dbReference type="InterPro" id="IPR025877">
    <property type="entry name" value="MobA-like_NTP_Trfase"/>
</dbReference>
<dbReference type="Pfam" id="PF12804">
    <property type="entry name" value="NTP_transf_3"/>
    <property type="match status" value="1"/>
</dbReference>
<organism evidence="10 11">
    <name type="scientific">Natronocella acetinitrilica</name>
    <dbReference type="NCBI Taxonomy" id="414046"/>
    <lineage>
        <taxon>Bacteria</taxon>
        <taxon>Pseudomonadati</taxon>
        <taxon>Pseudomonadota</taxon>
        <taxon>Gammaproteobacteria</taxon>
        <taxon>Chromatiales</taxon>
        <taxon>Ectothiorhodospiraceae</taxon>
        <taxon>Natronocella</taxon>
    </lineage>
</organism>
<dbReference type="GO" id="GO:0005737">
    <property type="term" value="C:cytoplasm"/>
    <property type="evidence" value="ECO:0007669"/>
    <property type="project" value="UniProtKB-SubCell"/>
</dbReference>
<protein>
    <recommendedName>
        <fullName evidence="8">Molybdenum cofactor guanylyltransferase</fullName>
        <shortName evidence="8">MoCo guanylyltransferase</shortName>
        <ecNumber evidence="8">2.7.7.77</ecNumber>
    </recommendedName>
    <alternativeName>
        <fullName evidence="8">GTP:molybdopterin guanylyltransferase</fullName>
    </alternativeName>
    <alternativeName>
        <fullName evidence="8">Mo-MPT guanylyltransferase</fullName>
    </alternativeName>
    <alternativeName>
        <fullName evidence="8">Molybdopterin guanylyltransferase</fullName>
    </alternativeName>
    <alternativeName>
        <fullName evidence="8">Molybdopterin-guanine dinucleotide synthase</fullName>
        <shortName evidence="8">MGD synthase</shortName>
    </alternativeName>
</protein>
<evidence type="ECO:0000256" key="2">
    <source>
        <dbReference type="ARBA" id="ARBA00022679"/>
    </source>
</evidence>
<feature type="domain" description="MobA-like NTP transferase" evidence="9">
    <location>
        <begin position="8"/>
        <end position="162"/>
    </location>
</feature>
<proteinExistence type="inferred from homology"/>
<dbReference type="NCBIfam" id="TIGR02665">
    <property type="entry name" value="molyb_mobA"/>
    <property type="match status" value="1"/>
</dbReference>
<evidence type="ECO:0000256" key="4">
    <source>
        <dbReference type="ARBA" id="ARBA00022741"/>
    </source>
</evidence>
<dbReference type="InterPro" id="IPR013482">
    <property type="entry name" value="Molybde_CF_guanTrfase"/>
</dbReference>
<evidence type="ECO:0000256" key="7">
    <source>
        <dbReference type="ARBA" id="ARBA00023150"/>
    </source>
</evidence>
<sequence length="205" mass="21930">MEKSTIVGVVLAGGRATRMGGTDKGLIEVGGTMMVEHVLRRLRPQVDRLLINANRSHPVYAQFGHPVVADAMADFAGPLAGMAAAMDAAGDGYIVTVPCDSPLVPPDLVERLFSALQREKATIAVAAGAGRLQPVFALLPCQLRGSLQQFLDSGERKIDRWYAQHAMAVVDFDDAPETFLNINTPEERAALEARYFSAGPETGSP</sequence>
<comment type="domain">
    <text evidence="8">The N-terminal domain determines nucleotide recognition and specific binding, while the C-terminal domain determines the specific binding to the target protein.</text>
</comment>
<name>A0AAE3KBI4_9GAMM</name>
<comment type="caution">
    <text evidence="10">The sequence shown here is derived from an EMBL/GenBank/DDBJ whole genome shotgun (WGS) entry which is preliminary data.</text>
</comment>
<comment type="subcellular location">
    <subcellularLocation>
        <location evidence="8">Cytoplasm</location>
    </subcellularLocation>
</comment>
<keyword evidence="10" id="KW-0548">Nucleotidyltransferase</keyword>
<comment type="cofactor">
    <cofactor evidence="8">
        <name>Mg(2+)</name>
        <dbReference type="ChEBI" id="CHEBI:18420"/>
    </cofactor>
</comment>
<comment type="function">
    <text evidence="8">Transfers a GMP moiety from GTP to Mo-molybdopterin (Mo-MPT) cofactor (Moco or molybdenum cofactor) to form Mo-molybdopterin guanine dinucleotide (Mo-MGD) cofactor.</text>
</comment>
<feature type="binding site" evidence="8">
    <location>
        <position position="52"/>
    </location>
    <ligand>
        <name>GTP</name>
        <dbReference type="ChEBI" id="CHEBI:37565"/>
    </ligand>
</feature>
<dbReference type="GO" id="GO:1902758">
    <property type="term" value="P:bis(molybdopterin guanine dinucleotide)molybdenum biosynthetic process"/>
    <property type="evidence" value="ECO:0007669"/>
    <property type="project" value="TreeGrafter"/>
</dbReference>
<dbReference type="RefSeq" id="WP_253474358.1">
    <property type="nucleotide sequence ID" value="NZ_JALJXV010000002.1"/>
</dbReference>
<keyword evidence="6 8" id="KW-0342">GTP-binding</keyword>
<evidence type="ECO:0000256" key="5">
    <source>
        <dbReference type="ARBA" id="ARBA00022842"/>
    </source>
</evidence>
<dbReference type="SUPFAM" id="SSF53448">
    <property type="entry name" value="Nucleotide-diphospho-sugar transferases"/>
    <property type="match status" value="1"/>
</dbReference>
<reference evidence="10" key="1">
    <citation type="submission" date="2022-03" db="EMBL/GenBank/DDBJ databases">
        <title>Genomic Encyclopedia of Type Strains, Phase III (KMG-III): the genomes of soil and plant-associated and newly described type strains.</title>
        <authorList>
            <person name="Whitman W."/>
        </authorList>
    </citation>
    <scope>NUCLEOTIDE SEQUENCE</scope>
    <source>
        <strain evidence="10">ANL 6-2</strain>
    </source>
</reference>
<accession>A0AAE3KBI4</accession>
<dbReference type="Gene3D" id="3.90.550.10">
    <property type="entry name" value="Spore Coat Polysaccharide Biosynthesis Protein SpsA, Chain A"/>
    <property type="match status" value="1"/>
</dbReference>
<evidence type="ECO:0000256" key="1">
    <source>
        <dbReference type="ARBA" id="ARBA00022490"/>
    </source>
</evidence>
<comment type="subunit">
    <text evidence="8">Monomer.</text>
</comment>
<feature type="binding site" evidence="8">
    <location>
        <begin position="11"/>
        <end position="13"/>
    </location>
    <ligand>
        <name>GTP</name>
        <dbReference type="ChEBI" id="CHEBI:37565"/>
    </ligand>
</feature>